<dbReference type="KEGG" id="doa:AXF15_11200"/>
<dbReference type="PROSITE" id="PS00198">
    <property type="entry name" value="4FE4S_FER_1"/>
    <property type="match status" value="3"/>
</dbReference>
<keyword evidence="8" id="KW-0411">Iron-sulfur</keyword>
<evidence type="ECO:0000259" key="9">
    <source>
        <dbReference type="PROSITE" id="PS51379"/>
    </source>
</evidence>
<dbReference type="InterPro" id="IPR017896">
    <property type="entry name" value="4Fe4S_Fe-S-bd"/>
</dbReference>
<dbReference type="RefSeq" id="WP_066607479.1">
    <property type="nucleotide sequence ID" value="NZ_CP014230.1"/>
</dbReference>
<feature type="domain" description="4Fe-4S ferredoxin-type" evidence="9">
    <location>
        <begin position="609"/>
        <end position="638"/>
    </location>
</feature>
<dbReference type="OrthoDB" id="9758544at2"/>
<dbReference type="SUPFAM" id="SSF54862">
    <property type="entry name" value="4Fe-4S ferredoxins"/>
    <property type="match status" value="1"/>
</dbReference>
<keyword evidence="11" id="KW-1185">Reference proteome</keyword>
<evidence type="ECO:0000256" key="6">
    <source>
        <dbReference type="ARBA" id="ARBA00023002"/>
    </source>
</evidence>
<keyword evidence="3" id="KW-0004">4Fe-4S</keyword>
<dbReference type="EMBL" id="CP014230">
    <property type="protein sequence ID" value="AMD93611.1"/>
    <property type="molecule type" value="Genomic_DNA"/>
</dbReference>
<dbReference type="GO" id="GO:0046872">
    <property type="term" value="F:metal ion binding"/>
    <property type="evidence" value="ECO:0007669"/>
    <property type="project" value="UniProtKB-KW"/>
</dbReference>
<dbReference type="SUPFAM" id="SSF51905">
    <property type="entry name" value="FAD/NAD(P)-binding domain"/>
    <property type="match status" value="1"/>
</dbReference>
<keyword evidence="7" id="KW-0408">Iron</keyword>
<evidence type="ECO:0000256" key="7">
    <source>
        <dbReference type="ARBA" id="ARBA00023004"/>
    </source>
</evidence>
<accession>A0A0X8JRP4</accession>
<dbReference type="Pfam" id="PF12831">
    <property type="entry name" value="FAD_oxidored"/>
    <property type="match status" value="1"/>
</dbReference>
<dbReference type="PROSITE" id="PS51379">
    <property type="entry name" value="4FE4S_FER_2"/>
    <property type="match status" value="4"/>
</dbReference>
<evidence type="ECO:0000256" key="2">
    <source>
        <dbReference type="ARBA" id="ARBA00006561"/>
    </source>
</evidence>
<dbReference type="Gene3D" id="3.40.50.720">
    <property type="entry name" value="NAD(P)-binding Rossmann-like Domain"/>
    <property type="match status" value="1"/>
</dbReference>
<keyword evidence="5" id="KW-0274">FAD</keyword>
<comment type="similarity">
    <text evidence="2">Belongs to the HdrA family.</text>
</comment>
<dbReference type="PANTHER" id="PTHR43498">
    <property type="entry name" value="FERREDOXIN:COB-COM HETERODISULFIDE REDUCTASE SUBUNIT A"/>
    <property type="match status" value="1"/>
</dbReference>
<dbReference type="InterPro" id="IPR017900">
    <property type="entry name" value="4Fe4S_Fe_S_CS"/>
</dbReference>
<dbReference type="Gene3D" id="3.30.70.20">
    <property type="match status" value="2"/>
</dbReference>
<dbReference type="STRING" id="888061.AXF15_11200"/>
<evidence type="ECO:0000313" key="11">
    <source>
        <dbReference type="Proteomes" id="UP000063964"/>
    </source>
</evidence>
<gene>
    <name evidence="10" type="ORF">AXF15_11200</name>
</gene>
<dbReference type="Pfam" id="PF00037">
    <property type="entry name" value="Fer4"/>
    <property type="match status" value="1"/>
</dbReference>
<comment type="cofactor">
    <cofactor evidence="1">
        <name>FAD</name>
        <dbReference type="ChEBI" id="CHEBI:57692"/>
    </cofactor>
</comment>
<dbReference type="AlphaFoldDB" id="A0A0X8JRP4"/>
<dbReference type="GO" id="GO:0051539">
    <property type="term" value="F:4 iron, 4 sulfur cluster binding"/>
    <property type="evidence" value="ECO:0007669"/>
    <property type="project" value="UniProtKB-KW"/>
</dbReference>
<dbReference type="InterPro" id="IPR036188">
    <property type="entry name" value="FAD/NAD-bd_sf"/>
</dbReference>
<protein>
    <submittedName>
        <fullName evidence="10">Disulfide reductase</fullName>
    </submittedName>
</protein>
<feature type="domain" description="4Fe-4S ferredoxin-type" evidence="9">
    <location>
        <begin position="233"/>
        <end position="263"/>
    </location>
</feature>
<organism evidence="10 11">
    <name type="scientific">Desulfomicrobium orale DSM 12838</name>
    <dbReference type="NCBI Taxonomy" id="888061"/>
    <lineage>
        <taxon>Bacteria</taxon>
        <taxon>Pseudomonadati</taxon>
        <taxon>Thermodesulfobacteriota</taxon>
        <taxon>Desulfovibrionia</taxon>
        <taxon>Desulfovibrionales</taxon>
        <taxon>Desulfomicrobiaceae</taxon>
        <taxon>Desulfomicrobium</taxon>
    </lineage>
</organism>
<evidence type="ECO:0000256" key="1">
    <source>
        <dbReference type="ARBA" id="ARBA00001974"/>
    </source>
</evidence>
<dbReference type="GO" id="GO:0016491">
    <property type="term" value="F:oxidoreductase activity"/>
    <property type="evidence" value="ECO:0007669"/>
    <property type="project" value="UniProtKB-KW"/>
</dbReference>
<keyword evidence="4" id="KW-0479">Metal-binding</keyword>
<dbReference type="Proteomes" id="UP000063964">
    <property type="component" value="Chromosome"/>
</dbReference>
<keyword evidence="6" id="KW-0560">Oxidoreductase</keyword>
<reference evidence="11" key="1">
    <citation type="submission" date="2016-02" db="EMBL/GenBank/DDBJ databases">
        <authorList>
            <person name="Holder M.E."/>
            <person name="Ajami N.J."/>
            <person name="Petrosino J.F."/>
        </authorList>
    </citation>
    <scope>NUCLEOTIDE SEQUENCE [LARGE SCALE GENOMIC DNA]</scope>
    <source>
        <strain evidence="11">DSM 12838</strain>
    </source>
</reference>
<keyword evidence="5" id="KW-0285">Flavoprotein</keyword>
<evidence type="ECO:0000256" key="4">
    <source>
        <dbReference type="ARBA" id="ARBA00022723"/>
    </source>
</evidence>
<proteinExistence type="inferred from homology"/>
<evidence type="ECO:0000256" key="5">
    <source>
        <dbReference type="ARBA" id="ARBA00022827"/>
    </source>
</evidence>
<dbReference type="PANTHER" id="PTHR43498:SF1">
    <property type="entry name" value="COB--COM HETERODISULFIDE REDUCTASE IRON-SULFUR SUBUNIT A"/>
    <property type="match status" value="1"/>
</dbReference>
<sequence length="660" mass="71422">MRIGVFICHCGSNIAGTVDCPSVAAAASRFPDVVYATDTMYACSEPGQDGIIQAIKEKNLDGVVVASCTPRMHEPTFRRAVERAGLNRYMFEMANIREHVSWIGKMKDLNTGKAAELVRMAVEKLRRNRPLVAKRFETVKRVLVIGGGVAGIQAALDCADGGQEVVMVERDQSIGGKMAKLDKTFPTVDCSCCVLGPKMVDVAQHPNITLYACSEVESVSGYVGNFQISIRKKATYVDWDKCTGCGLCTEKCPSRKQPDPFNENLCTAPAINIPFPQAIPKKAAINPAACTKIQKGKCGVCAKICPVKCIDYEQQDEIITVDVGAVVIATGYDLFDWHKYPQYGEGRYPDVITSMQYERMLSASGPTGGHVKRPSDGKEPKNVVFIQCVGSRDKSVDRPYCSGFCCMYTAKQAILTKDHIPDSQSYVFYMDIRSPGKMYDEFTRRAMEEYGAQYVRGRVAMIYPQGDKLMVRGADTLAGTQVEVPADLVVLAVGAEAAHGAVQLGEKLRVAPDQYGFFVESHPKLKPVETNTAGVYLAGACQGPKDIPASVGQGSAAAAKVLGLLSKKELESDPAVSRVNVARCVGCGKCIRTCPFGAIKEVADRSGNPKAEVIDTVCQGCGICTVTCPQGAIQLEHFTDNQILAEVNALCPPKIFVSYE</sequence>
<evidence type="ECO:0000313" key="10">
    <source>
        <dbReference type="EMBL" id="AMD93611.1"/>
    </source>
</evidence>
<dbReference type="Gene3D" id="3.50.50.60">
    <property type="entry name" value="FAD/NAD(P)-binding domain"/>
    <property type="match status" value="1"/>
</dbReference>
<dbReference type="InterPro" id="IPR039650">
    <property type="entry name" value="HdrA-like"/>
</dbReference>
<name>A0A0X8JRP4_9BACT</name>
<evidence type="ECO:0000256" key="8">
    <source>
        <dbReference type="ARBA" id="ARBA00023014"/>
    </source>
</evidence>
<evidence type="ECO:0000256" key="3">
    <source>
        <dbReference type="ARBA" id="ARBA00022485"/>
    </source>
</evidence>
<feature type="domain" description="4Fe-4S ferredoxin-type" evidence="9">
    <location>
        <begin position="575"/>
        <end position="604"/>
    </location>
</feature>
<dbReference type="Pfam" id="PF12838">
    <property type="entry name" value="Fer4_7"/>
    <property type="match status" value="1"/>
</dbReference>
<feature type="domain" description="4Fe-4S ferredoxin-type" evidence="9">
    <location>
        <begin position="281"/>
        <end position="315"/>
    </location>
</feature>